<name>A0ABX2IKM0_9RHOO</name>
<gene>
    <name evidence="3" type="ORF">HJ583_006065</name>
</gene>
<dbReference type="EMBL" id="JABCSC020000001">
    <property type="protein sequence ID" value="NSL54580.1"/>
    <property type="molecule type" value="Genomic_DNA"/>
</dbReference>
<feature type="domain" description="VTT" evidence="2">
    <location>
        <begin position="45"/>
        <end position="148"/>
    </location>
</feature>
<evidence type="ECO:0000313" key="4">
    <source>
        <dbReference type="Proteomes" id="UP000778523"/>
    </source>
</evidence>
<evidence type="ECO:0000259" key="2">
    <source>
        <dbReference type="Pfam" id="PF09335"/>
    </source>
</evidence>
<keyword evidence="4" id="KW-1185">Reference proteome</keyword>
<dbReference type="InterPro" id="IPR032816">
    <property type="entry name" value="VTT_dom"/>
</dbReference>
<sequence>MRLQPERVSLAAFAWGLAEATLFFIVPDVLLSGLALKQPMRRVVHACVWALAGALLGGVLMYFWGRFSPMTALGVLREIPAIDLAMCEEVTRQLREDGLLALFIGPLTGTPYKIYAAMAGALALNPLLFFAISIAARLLRFLVVAGMVRLICRALPRLSQGGRMGLWAAGWLGFYGWYFRHFAG</sequence>
<comment type="caution">
    <text evidence="3">The sequence shown here is derived from an EMBL/GenBank/DDBJ whole genome shotgun (WGS) entry which is preliminary data.</text>
</comment>
<dbReference type="Pfam" id="PF09335">
    <property type="entry name" value="VTT_dom"/>
    <property type="match status" value="1"/>
</dbReference>
<accession>A0ABX2IKM0</accession>
<dbReference type="RefSeq" id="WP_170021059.1">
    <property type="nucleotide sequence ID" value="NZ_JABCSC020000001.1"/>
</dbReference>
<evidence type="ECO:0000313" key="3">
    <source>
        <dbReference type="EMBL" id="NSL54580.1"/>
    </source>
</evidence>
<dbReference type="InterPro" id="IPR051311">
    <property type="entry name" value="DedA_domain"/>
</dbReference>
<dbReference type="PANTHER" id="PTHR42709:SF11">
    <property type="entry name" value="DEDA FAMILY PROTEIN"/>
    <property type="match status" value="1"/>
</dbReference>
<evidence type="ECO:0000256" key="1">
    <source>
        <dbReference type="SAM" id="Phobius"/>
    </source>
</evidence>
<protein>
    <recommendedName>
        <fullName evidence="2">VTT domain-containing protein</fullName>
    </recommendedName>
</protein>
<keyword evidence="1" id="KW-0472">Membrane</keyword>
<feature type="transmembrane region" description="Helical" evidence="1">
    <location>
        <begin position="12"/>
        <end position="31"/>
    </location>
</feature>
<feature type="transmembrane region" description="Helical" evidence="1">
    <location>
        <begin position="43"/>
        <end position="64"/>
    </location>
</feature>
<organism evidence="3 4">
    <name type="scientific">Uliginosibacterium aquaticum</name>
    <dbReference type="NCBI Taxonomy" id="2731212"/>
    <lineage>
        <taxon>Bacteria</taxon>
        <taxon>Pseudomonadati</taxon>
        <taxon>Pseudomonadota</taxon>
        <taxon>Betaproteobacteria</taxon>
        <taxon>Rhodocyclales</taxon>
        <taxon>Zoogloeaceae</taxon>
        <taxon>Uliginosibacterium</taxon>
    </lineage>
</organism>
<dbReference type="PANTHER" id="PTHR42709">
    <property type="entry name" value="ALKALINE PHOSPHATASE LIKE PROTEIN"/>
    <property type="match status" value="1"/>
</dbReference>
<proteinExistence type="predicted"/>
<keyword evidence="1" id="KW-0812">Transmembrane</keyword>
<reference evidence="3 4" key="1">
    <citation type="submission" date="2020-06" db="EMBL/GenBank/DDBJ databases">
        <title>Draft genome of Uliginosibacterium sp. IMCC34675.</title>
        <authorList>
            <person name="Song J."/>
        </authorList>
    </citation>
    <scope>NUCLEOTIDE SEQUENCE [LARGE SCALE GENOMIC DNA]</scope>
    <source>
        <strain evidence="3 4">IMCC34675</strain>
    </source>
</reference>
<keyword evidence="1" id="KW-1133">Transmembrane helix</keyword>
<feature type="transmembrane region" description="Helical" evidence="1">
    <location>
        <begin position="164"/>
        <end position="183"/>
    </location>
</feature>
<dbReference type="Proteomes" id="UP000778523">
    <property type="component" value="Unassembled WGS sequence"/>
</dbReference>